<dbReference type="EMBL" id="WJBD01000003">
    <property type="protein sequence ID" value="MBC3887491.1"/>
    <property type="molecule type" value="Genomic_DNA"/>
</dbReference>
<evidence type="ECO:0000313" key="8">
    <source>
        <dbReference type="EMBL" id="MBC3887491.1"/>
    </source>
</evidence>
<keyword evidence="5 6" id="KW-0472">Membrane</keyword>
<dbReference type="AlphaFoldDB" id="A0A923HSF6"/>
<gene>
    <name evidence="8" type="ORF">GH810_04130</name>
</gene>
<organism evidence="8 9">
    <name type="scientific">Acetobacterium paludosum</name>
    <dbReference type="NCBI Taxonomy" id="52693"/>
    <lineage>
        <taxon>Bacteria</taxon>
        <taxon>Bacillati</taxon>
        <taxon>Bacillota</taxon>
        <taxon>Clostridia</taxon>
        <taxon>Eubacteriales</taxon>
        <taxon>Eubacteriaceae</taxon>
        <taxon>Acetobacterium</taxon>
    </lineage>
</organism>
<evidence type="ECO:0000256" key="5">
    <source>
        <dbReference type="ARBA" id="ARBA00023136"/>
    </source>
</evidence>
<comment type="subcellular location">
    <subcellularLocation>
        <location evidence="1">Cell membrane</location>
        <topology evidence="1">Multi-pass membrane protein</topology>
    </subcellularLocation>
</comment>
<feature type="transmembrane region" description="Helical" evidence="6">
    <location>
        <begin position="642"/>
        <end position="664"/>
    </location>
</feature>
<comment type="caution">
    <text evidence="8">The sequence shown here is derived from an EMBL/GenBank/DDBJ whole genome shotgun (WGS) entry which is preliminary data.</text>
</comment>
<dbReference type="Pfam" id="PF03176">
    <property type="entry name" value="MMPL"/>
    <property type="match status" value="2"/>
</dbReference>
<evidence type="ECO:0000256" key="2">
    <source>
        <dbReference type="ARBA" id="ARBA00022475"/>
    </source>
</evidence>
<dbReference type="InterPro" id="IPR050545">
    <property type="entry name" value="Mycobact_MmpL"/>
</dbReference>
<keyword evidence="3 6" id="KW-0812">Transmembrane</keyword>
<evidence type="ECO:0000313" key="9">
    <source>
        <dbReference type="Proteomes" id="UP000616595"/>
    </source>
</evidence>
<dbReference type="RefSeq" id="WP_148565865.1">
    <property type="nucleotide sequence ID" value="NZ_RXYA01000002.1"/>
</dbReference>
<evidence type="ECO:0000256" key="6">
    <source>
        <dbReference type="SAM" id="Phobius"/>
    </source>
</evidence>
<keyword evidence="4 6" id="KW-1133">Transmembrane helix</keyword>
<feature type="transmembrane region" description="Helical" evidence="6">
    <location>
        <begin position="563"/>
        <end position="585"/>
    </location>
</feature>
<dbReference type="Proteomes" id="UP000616595">
    <property type="component" value="Unassembled WGS sequence"/>
</dbReference>
<dbReference type="InterPro" id="IPR004869">
    <property type="entry name" value="MMPL_dom"/>
</dbReference>
<dbReference type="SUPFAM" id="SSF82866">
    <property type="entry name" value="Multidrug efflux transporter AcrB transmembrane domain"/>
    <property type="match status" value="2"/>
</dbReference>
<feature type="transmembrane region" description="Helical" evidence="6">
    <location>
        <begin position="606"/>
        <end position="630"/>
    </location>
</feature>
<evidence type="ECO:0000256" key="3">
    <source>
        <dbReference type="ARBA" id="ARBA00022692"/>
    </source>
</evidence>
<feature type="transmembrane region" description="Helical" evidence="6">
    <location>
        <begin position="172"/>
        <end position="190"/>
    </location>
</feature>
<dbReference type="GO" id="GO:0005886">
    <property type="term" value="C:plasma membrane"/>
    <property type="evidence" value="ECO:0007669"/>
    <property type="project" value="UniProtKB-SubCell"/>
</dbReference>
<evidence type="ECO:0000256" key="1">
    <source>
        <dbReference type="ARBA" id="ARBA00004651"/>
    </source>
</evidence>
<protein>
    <submittedName>
        <fullName evidence="8">MMPL family transporter</fullName>
    </submittedName>
</protein>
<feature type="transmembrane region" description="Helical" evidence="6">
    <location>
        <begin position="514"/>
        <end position="531"/>
    </location>
</feature>
<reference evidence="8" key="2">
    <citation type="submission" date="2020-10" db="EMBL/GenBank/DDBJ databases">
        <title>Comparative genomics of the Acetobacterium genus.</title>
        <authorList>
            <person name="Marshall C."/>
            <person name="May H."/>
            <person name="Norman S."/>
        </authorList>
    </citation>
    <scope>NUCLEOTIDE SEQUENCE</scope>
    <source>
        <strain evidence="8">DER-2019</strain>
    </source>
</reference>
<feature type="transmembrane region" description="Helical" evidence="6">
    <location>
        <begin position="301"/>
        <end position="323"/>
    </location>
</feature>
<dbReference type="PROSITE" id="PS50156">
    <property type="entry name" value="SSD"/>
    <property type="match status" value="1"/>
</dbReference>
<keyword evidence="9" id="KW-1185">Reference proteome</keyword>
<dbReference type="PANTHER" id="PTHR33406">
    <property type="entry name" value="MEMBRANE PROTEIN MJ1562-RELATED"/>
    <property type="match status" value="1"/>
</dbReference>
<name>A0A923HSF6_9FIRM</name>
<reference evidence="8" key="1">
    <citation type="submission" date="2019-10" db="EMBL/GenBank/DDBJ databases">
        <authorList>
            <person name="Ross D.E."/>
            <person name="Gulliver D."/>
        </authorList>
    </citation>
    <scope>NUCLEOTIDE SEQUENCE</scope>
    <source>
        <strain evidence="8">DER-2019</strain>
    </source>
</reference>
<dbReference type="InterPro" id="IPR000731">
    <property type="entry name" value="SSD"/>
</dbReference>
<feature type="domain" description="SSD" evidence="7">
    <location>
        <begin position="201"/>
        <end position="322"/>
    </location>
</feature>
<evidence type="ECO:0000259" key="7">
    <source>
        <dbReference type="PROSITE" id="PS50156"/>
    </source>
</evidence>
<dbReference type="OrthoDB" id="9782006at2"/>
<accession>A0A923HSF6</accession>
<feature type="transmembrane region" description="Helical" evidence="6">
    <location>
        <begin position="350"/>
        <end position="368"/>
    </location>
</feature>
<proteinExistence type="predicted"/>
<feature type="transmembrane region" description="Helical" evidence="6">
    <location>
        <begin position="270"/>
        <end position="289"/>
    </location>
</feature>
<dbReference type="Gene3D" id="1.20.1640.10">
    <property type="entry name" value="Multidrug efflux transporter AcrB transmembrane domain"/>
    <property type="match status" value="2"/>
</dbReference>
<sequence>MERFTESIVKHKKGIVLIALILTLISALCFFQVGINYNMTDYLPADANSTIALNTLKNEFGEAIPNCNVLMENVSIEEGMTLKSQIEGIDGVEKVNWLDDVVDIHVPLETQDQAMVDDYYKDGDVLFSVAIADGKEQAVTDQIQSLLGDKVMMSGPAVEQADAQRMASSQSIKAICLLGPLIILILILATTSWIEPFIYLTVMGAAVLLNLGTEIFRGEISYVTLAVVPILQMAVSLDYAVILSTSFAARRKTEENDTKAMKLAMKDSTATIVASAFTAIFGFMALIAMNFKIGPDMGISLVKGVTLSLVFCLTFLPAMILLLNKWIDKTRHKSFLPSFKKVGKLAVKRHIPIFLIIAIVSFFCYMGQSENQFIYGSGDTSGHSIATQTIDEKFGVDNVLVLLVPKGDSTKEMLLADDIKKMDYVSKVTSYTTEIGNKIPETVVPDIVTDNFYSDNYARMFIYSDLPDESSESFDLVKNIREDAATYYGDKTLSCGQSANLYDMKNTVESDNKVVSVLTILSIFIILAVMFRSWLIPILLILTIKCAIWINMAVPYFTGSSLIYIGFLVVSALQMGATIDYAILLTDHYMKNRKQMSAKKAMEKSVTDVIPAILVSAAILAFAGFSLALVSTNAMVSALGVLIGRGALIPLVLVSLFLPALLLISDKLIPLTTWKSDFYQSGEKDNRQDGQLKKKEKKERIPVLSGETMLVNIGDDVDDSVSWITGGNNNE</sequence>
<evidence type="ECO:0000256" key="4">
    <source>
        <dbReference type="ARBA" id="ARBA00022989"/>
    </source>
</evidence>
<feature type="transmembrane region" description="Helical" evidence="6">
    <location>
        <begin position="538"/>
        <end position="557"/>
    </location>
</feature>
<feature type="transmembrane region" description="Helical" evidence="6">
    <location>
        <begin position="222"/>
        <end position="249"/>
    </location>
</feature>
<keyword evidence="2" id="KW-1003">Cell membrane</keyword>
<dbReference type="PANTHER" id="PTHR33406:SF13">
    <property type="entry name" value="MEMBRANE PROTEIN YDFJ"/>
    <property type="match status" value="1"/>
</dbReference>
<feature type="transmembrane region" description="Helical" evidence="6">
    <location>
        <begin position="15"/>
        <end position="35"/>
    </location>
</feature>